<proteinExistence type="predicted"/>
<keyword evidence="1" id="KW-0472">Membrane</keyword>
<accession>A0ABN3WA07</accession>
<dbReference type="RefSeq" id="WP_344980506.1">
    <property type="nucleotide sequence ID" value="NZ_BAAAVI010000078.1"/>
</dbReference>
<dbReference type="Pfam" id="PF00535">
    <property type="entry name" value="Glycos_transf_2"/>
    <property type="match status" value="1"/>
</dbReference>
<keyword evidence="1" id="KW-0812">Transmembrane</keyword>
<evidence type="ECO:0000256" key="1">
    <source>
        <dbReference type="SAM" id="Phobius"/>
    </source>
</evidence>
<dbReference type="SUPFAM" id="SSF53448">
    <property type="entry name" value="Nucleotide-diphospho-sugar transferases"/>
    <property type="match status" value="1"/>
</dbReference>
<dbReference type="PANTHER" id="PTHR43685">
    <property type="entry name" value="GLYCOSYLTRANSFERASE"/>
    <property type="match status" value="1"/>
</dbReference>
<dbReference type="PANTHER" id="PTHR43685:SF2">
    <property type="entry name" value="GLYCOSYLTRANSFERASE 2-LIKE DOMAIN-CONTAINING PROTEIN"/>
    <property type="match status" value="1"/>
</dbReference>
<keyword evidence="4" id="KW-1185">Reference proteome</keyword>
<feature type="transmembrane region" description="Helical" evidence="1">
    <location>
        <begin position="302"/>
        <end position="326"/>
    </location>
</feature>
<feature type="transmembrane region" description="Helical" evidence="1">
    <location>
        <begin position="247"/>
        <end position="269"/>
    </location>
</feature>
<evidence type="ECO:0000313" key="4">
    <source>
        <dbReference type="Proteomes" id="UP001500831"/>
    </source>
</evidence>
<gene>
    <name evidence="3" type="ORF">GCM10010517_69960</name>
</gene>
<keyword evidence="1" id="KW-1133">Transmembrane helix</keyword>
<comment type="caution">
    <text evidence="3">The sequence shown here is derived from an EMBL/GenBank/DDBJ whole genome shotgun (WGS) entry which is preliminary data.</text>
</comment>
<evidence type="ECO:0000259" key="2">
    <source>
        <dbReference type="Pfam" id="PF00535"/>
    </source>
</evidence>
<reference evidence="3 4" key="1">
    <citation type="journal article" date="2019" name="Int. J. Syst. Evol. Microbiol.">
        <title>The Global Catalogue of Microorganisms (GCM) 10K type strain sequencing project: providing services to taxonomists for standard genome sequencing and annotation.</title>
        <authorList>
            <consortium name="The Broad Institute Genomics Platform"/>
            <consortium name="The Broad Institute Genome Sequencing Center for Infectious Disease"/>
            <person name="Wu L."/>
            <person name="Ma J."/>
        </authorList>
    </citation>
    <scope>NUCLEOTIDE SEQUENCE [LARGE SCALE GENOMIC DNA]</scope>
    <source>
        <strain evidence="3 4">JCM 6242</strain>
    </source>
</reference>
<protein>
    <recommendedName>
        <fullName evidence="2">Glycosyltransferase 2-like domain-containing protein</fullName>
    </recommendedName>
</protein>
<feature type="transmembrane region" description="Helical" evidence="1">
    <location>
        <begin position="275"/>
        <end position="295"/>
    </location>
</feature>
<evidence type="ECO:0000313" key="3">
    <source>
        <dbReference type="EMBL" id="GAA2903947.1"/>
    </source>
</evidence>
<dbReference type="InterPro" id="IPR001173">
    <property type="entry name" value="Glyco_trans_2-like"/>
</dbReference>
<name>A0ABN3WA07_9ACTN</name>
<dbReference type="InterPro" id="IPR050834">
    <property type="entry name" value="Glycosyltransf_2"/>
</dbReference>
<dbReference type="Gene3D" id="3.90.550.10">
    <property type="entry name" value="Spore Coat Polysaccharide Biosynthesis Protein SpsA, Chain A"/>
    <property type="match status" value="1"/>
</dbReference>
<organism evidence="3 4">
    <name type="scientific">Streptosporangium fragile</name>
    <dbReference type="NCBI Taxonomy" id="46186"/>
    <lineage>
        <taxon>Bacteria</taxon>
        <taxon>Bacillati</taxon>
        <taxon>Actinomycetota</taxon>
        <taxon>Actinomycetes</taxon>
        <taxon>Streptosporangiales</taxon>
        <taxon>Streptosporangiaceae</taxon>
        <taxon>Streptosporangium</taxon>
    </lineage>
</organism>
<feature type="domain" description="Glycosyltransferase 2-like" evidence="2">
    <location>
        <begin position="19"/>
        <end position="130"/>
    </location>
</feature>
<dbReference type="EMBL" id="BAAAVI010000078">
    <property type="protein sequence ID" value="GAA2903947.1"/>
    <property type="molecule type" value="Genomic_DNA"/>
</dbReference>
<dbReference type="InterPro" id="IPR029044">
    <property type="entry name" value="Nucleotide-diphossugar_trans"/>
</dbReference>
<sequence length="353" mass="38048">MNPDDVKGGSMSRPSPLVSVIVPAHNSEKTLRACLESVLAQTYRDLEVIVVDDAGTDRSREIAGGFPCTLVRHPRNRGVSAARNTGVASSRGEILFFLDSDVGLAPDAVGNAVRLLREDPGCGCVYGVYAKEPLVDDGPVETYRTLHLHHALTRGAGLTATAVFALAAVPRAVFDDVGPFDENLRSAEDDEYSERLLARYRIRLTGDVAGRHDEADRLLPLLAEQYRRAQLLRFSARNRLRRGALKVNRLTGALAAALTLAALPLGLAWPPALPLPAASLVLFAVSDPALARFVLREKGPRFLAFFVAVHFLVHAALLAGAAVGWARAAIDSSFGPSRRAATRRRPVDPSKGW</sequence>
<dbReference type="Proteomes" id="UP001500831">
    <property type="component" value="Unassembled WGS sequence"/>
</dbReference>
<dbReference type="CDD" id="cd00761">
    <property type="entry name" value="Glyco_tranf_GTA_type"/>
    <property type="match status" value="1"/>
</dbReference>